<organism evidence="4 5">
    <name type="scientific">Carnobacterium antarcticum</name>
    <dbReference type="NCBI Taxonomy" id="2126436"/>
    <lineage>
        <taxon>Bacteria</taxon>
        <taxon>Bacillati</taxon>
        <taxon>Bacillota</taxon>
        <taxon>Bacilli</taxon>
        <taxon>Lactobacillales</taxon>
        <taxon>Carnobacteriaceae</taxon>
        <taxon>Carnobacterium</taxon>
    </lineage>
</organism>
<dbReference type="RefSeq" id="WP_058918597.1">
    <property type="nucleotide sequence ID" value="NZ_JBHSQC010000008.1"/>
</dbReference>
<feature type="transmembrane region" description="Helical" evidence="2">
    <location>
        <begin position="20"/>
        <end position="43"/>
    </location>
</feature>
<feature type="compositionally biased region" description="Low complexity" evidence="1">
    <location>
        <begin position="58"/>
        <end position="68"/>
    </location>
</feature>
<evidence type="ECO:0000259" key="3">
    <source>
        <dbReference type="Pfam" id="PF07423"/>
    </source>
</evidence>
<feature type="region of interest" description="Disordered" evidence="1">
    <location>
        <begin position="50"/>
        <end position="138"/>
    </location>
</feature>
<dbReference type="Proteomes" id="UP001597285">
    <property type="component" value="Unassembled WGS sequence"/>
</dbReference>
<evidence type="ECO:0000313" key="4">
    <source>
        <dbReference type="EMBL" id="MFD1800398.1"/>
    </source>
</evidence>
<name>A0ABW4NQK0_9LACT</name>
<dbReference type="Pfam" id="PF07423">
    <property type="entry name" value="DUF1510"/>
    <property type="match status" value="1"/>
</dbReference>
<feature type="domain" description="DUF1510" evidence="3">
    <location>
        <begin position="113"/>
        <end position="203"/>
    </location>
</feature>
<dbReference type="EMBL" id="JBHUFF010000020">
    <property type="protein sequence ID" value="MFD1800398.1"/>
    <property type="molecule type" value="Genomic_DNA"/>
</dbReference>
<gene>
    <name evidence="4" type="ORF">ACFSBK_11120</name>
</gene>
<reference evidence="5" key="1">
    <citation type="journal article" date="2019" name="Int. J. Syst. Evol. Microbiol.">
        <title>The Global Catalogue of Microorganisms (GCM) 10K type strain sequencing project: providing services to taxonomists for standard genome sequencing and annotation.</title>
        <authorList>
            <consortium name="The Broad Institute Genomics Platform"/>
            <consortium name="The Broad Institute Genome Sequencing Center for Infectious Disease"/>
            <person name="Wu L."/>
            <person name="Ma J."/>
        </authorList>
    </citation>
    <scope>NUCLEOTIDE SEQUENCE [LARGE SCALE GENOMIC DNA]</scope>
    <source>
        <strain evidence="5">KCTC 42143</strain>
    </source>
</reference>
<keyword evidence="2" id="KW-1133">Transmembrane helix</keyword>
<feature type="compositionally biased region" description="Basic and acidic residues" evidence="1">
    <location>
        <begin position="125"/>
        <end position="138"/>
    </location>
</feature>
<dbReference type="InterPro" id="IPR009988">
    <property type="entry name" value="DUF1510"/>
</dbReference>
<evidence type="ECO:0000256" key="1">
    <source>
        <dbReference type="SAM" id="MobiDB-lite"/>
    </source>
</evidence>
<keyword evidence="2" id="KW-0472">Membrane</keyword>
<comment type="caution">
    <text evidence="4">The sequence shown here is derived from an EMBL/GenBank/DDBJ whole genome shotgun (WGS) entry which is preliminary data.</text>
</comment>
<accession>A0ABW4NQK0</accession>
<keyword evidence="2" id="KW-0812">Transmembrane</keyword>
<evidence type="ECO:0000256" key="2">
    <source>
        <dbReference type="SAM" id="Phobius"/>
    </source>
</evidence>
<keyword evidence="5" id="KW-1185">Reference proteome</keyword>
<protein>
    <submittedName>
        <fullName evidence="4">YrrS family protein</fullName>
    </submittedName>
</protein>
<feature type="compositionally biased region" description="Acidic residues" evidence="1">
    <location>
        <begin position="85"/>
        <end position="104"/>
    </location>
</feature>
<evidence type="ECO:0000313" key="5">
    <source>
        <dbReference type="Proteomes" id="UP001597285"/>
    </source>
</evidence>
<proteinExistence type="predicted"/>
<sequence>MKKPTKPTRANKFEKNRKIARIITLIISVTLILMLVIFGAWLLGGNNSASNESMKELSSSMNMTTSSTEKPEMESESSLASESSASEEETKEESEAVETEETTPSDDNVLSAVTGDWKPIGTQQEGEHATNYDTGSQDRNEIKQAAAYATGLDASDMIEWRIENDGDQKVLATVSDSNQTETYRIYLSWVDNQGWQPTKVEQLKVNDKN</sequence>